<keyword evidence="4" id="KW-1185">Reference proteome</keyword>
<feature type="compositionally biased region" description="Basic residues" evidence="1">
    <location>
        <begin position="1"/>
        <end position="10"/>
    </location>
</feature>
<evidence type="ECO:0000313" key="3">
    <source>
        <dbReference type="EMBL" id="ETW81220.1"/>
    </source>
</evidence>
<proteinExistence type="predicted"/>
<dbReference type="EMBL" id="KI925459">
    <property type="protein sequence ID" value="ETW81220.1"/>
    <property type="molecule type" value="Genomic_DNA"/>
</dbReference>
<dbReference type="RefSeq" id="XP_009547881.1">
    <property type="nucleotide sequence ID" value="XM_009549586.1"/>
</dbReference>
<keyword evidence="2" id="KW-0812">Transmembrane</keyword>
<dbReference type="InParanoid" id="W4K7A8"/>
<keyword evidence="2" id="KW-0472">Membrane</keyword>
<dbReference type="GeneID" id="20675293"/>
<evidence type="ECO:0000256" key="1">
    <source>
        <dbReference type="SAM" id="MobiDB-lite"/>
    </source>
</evidence>
<name>W4K7A8_HETIT</name>
<dbReference type="Proteomes" id="UP000030671">
    <property type="component" value="Unassembled WGS sequence"/>
</dbReference>
<reference evidence="3 4" key="1">
    <citation type="journal article" date="2012" name="New Phytol.">
        <title>Insight into trade-off between wood decay and parasitism from the genome of a fungal forest pathogen.</title>
        <authorList>
            <person name="Olson A."/>
            <person name="Aerts A."/>
            <person name="Asiegbu F."/>
            <person name="Belbahri L."/>
            <person name="Bouzid O."/>
            <person name="Broberg A."/>
            <person name="Canback B."/>
            <person name="Coutinho P.M."/>
            <person name="Cullen D."/>
            <person name="Dalman K."/>
            <person name="Deflorio G."/>
            <person name="van Diepen L.T."/>
            <person name="Dunand C."/>
            <person name="Duplessis S."/>
            <person name="Durling M."/>
            <person name="Gonthier P."/>
            <person name="Grimwood J."/>
            <person name="Fossdal C.G."/>
            <person name="Hansson D."/>
            <person name="Henrissat B."/>
            <person name="Hietala A."/>
            <person name="Himmelstrand K."/>
            <person name="Hoffmeister D."/>
            <person name="Hogberg N."/>
            <person name="James T.Y."/>
            <person name="Karlsson M."/>
            <person name="Kohler A."/>
            <person name="Kues U."/>
            <person name="Lee Y.H."/>
            <person name="Lin Y.C."/>
            <person name="Lind M."/>
            <person name="Lindquist E."/>
            <person name="Lombard V."/>
            <person name="Lucas S."/>
            <person name="Lunden K."/>
            <person name="Morin E."/>
            <person name="Murat C."/>
            <person name="Park J."/>
            <person name="Raffaello T."/>
            <person name="Rouze P."/>
            <person name="Salamov A."/>
            <person name="Schmutz J."/>
            <person name="Solheim H."/>
            <person name="Stahlberg J."/>
            <person name="Velez H."/>
            <person name="de Vries R.P."/>
            <person name="Wiebenga A."/>
            <person name="Woodward S."/>
            <person name="Yakovlev I."/>
            <person name="Garbelotto M."/>
            <person name="Martin F."/>
            <person name="Grigoriev I.V."/>
            <person name="Stenlid J."/>
        </authorList>
    </citation>
    <scope>NUCLEOTIDE SEQUENCE [LARGE SCALE GENOMIC DNA]</scope>
    <source>
        <strain evidence="3 4">TC 32-1</strain>
    </source>
</reference>
<accession>W4K7A8</accession>
<protein>
    <submittedName>
        <fullName evidence="3">Uncharacterized protein</fullName>
    </submittedName>
</protein>
<dbReference type="AlphaFoldDB" id="W4K7A8"/>
<sequence length="332" mass="37054">MEMRRARARRVAREAGSVAGGRRRSVRGRGAGAQVPARARCRPDETRRSRRRLGFCLFLLLLIMSFLVVVALASDLSPHAHSPALSLFDPHFSLSLSAARGHHARSHLDGIYSPIHPAFLFLGYTLGKRDARPLRLERLRVLCPVPSCSAISRRRLPYIAHPRRRGERTDPMLPRTLLRTLLRRHTPHHAHDCMTLDVDFFFCLPTLLLRCDAMGCGRAQIGCWAALGRARRVRSAPVVPSGSSPPGLALLHRLLAAVTPTAAGWLAGRKADTRVRIRTHMFFFYGLRLTRYTIYTIEASGYVGRAFMTVCVCTVDCLVRVCVLIHACVVTL</sequence>
<feature type="region of interest" description="Disordered" evidence="1">
    <location>
        <begin position="1"/>
        <end position="43"/>
    </location>
</feature>
<dbReference type="HOGENOM" id="CLU_838253_0_0_1"/>
<dbReference type="KEGG" id="hir:HETIRDRAFT_440671"/>
<keyword evidence="2" id="KW-1133">Transmembrane helix</keyword>
<gene>
    <name evidence="3" type="ORF">HETIRDRAFT_440671</name>
</gene>
<organism evidence="3 4">
    <name type="scientific">Heterobasidion irregulare (strain TC 32-1)</name>
    <dbReference type="NCBI Taxonomy" id="747525"/>
    <lineage>
        <taxon>Eukaryota</taxon>
        <taxon>Fungi</taxon>
        <taxon>Dikarya</taxon>
        <taxon>Basidiomycota</taxon>
        <taxon>Agaricomycotina</taxon>
        <taxon>Agaricomycetes</taxon>
        <taxon>Russulales</taxon>
        <taxon>Bondarzewiaceae</taxon>
        <taxon>Heterobasidion</taxon>
        <taxon>Heterobasidion annosum species complex</taxon>
    </lineage>
</organism>
<feature type="transmembrane region" description="Helical" evidence="2">
    <location>
        <begin position="53"/>
        <end position="73"/>
    </location>
</feature>
<evidence type="ECO:0000256" key="2">
    <source>
        <dbReference type="SAM" id="Phobius"/>
    </source>
</evidence>
<feature type="non-terminal residue" evidence="3">
    <location>
        <position position="332"/>
    </location>
</feature>
<evidence type="ECO:0000313" key="4">
    <source>
        <dbReference type="Proteomes" id="UP000030671"/>
    </source>
</evidence>